<dbReference type="InterPro" id="IPR027266">
    <property type="entry name" value="TrmE/GcvT-like"/>
</dbReference>
<evidence type="ECO:0000313" key="1">
    <source>
        <dbReference type="EMBL" id="SMC12323.1"/>
    </source>
</evidence>
<dbReference type="RefSeq" id="WP_085800285.1">
    <property type="nucleotide sequence ID" value="NZ_FWXB01000007.1"/>
</dbReference>
<accession>A0A1X7BRU2</accession>
<evidence type="ECO:0000313" key="2">
    <source>
        <dbReference type="Proteomes" id="UP000193224"/>
    </source>
</evidence>
<organism evidence="1 2">
    <name type="scientific">Roseovarius aestuarii</name>
    <dbReference type="NCBI Taxonomy" id="475083"/>
    <lineage>
        <taxon>Bacteria</taxon>
        <taxon>Pseudomonadati</taxon>
        <taxon>Pseudomonadota</taxon>
        <taxon>Alphaproteobacteria</taxon>
        <taxon>Rhodobacterales</taxon>
        <taxon>Roseobacteraceae</taxon>
        <taxon>Roseovarius</taxon>
    </lineage>
</organism>
<reference evidence="1 2" key="1">
    <citation type="submission" date="2017-03" db="EMBL/GenBank/DDBJ databases">
        <authorList>
            <person name="Afonso C.L."/>
            <person name="Miller P.J."/>
            <person name="Scott M.A."/>
            <person name="Spackman E."/>
            <person name="Goraichik I."/>
            <person name="Dimitrov K.M."/>
            <person name="Suarez D.L."/>
            <person name="Swayne D.E."/>
        </authorList>
    </citation>
    <scope>NUCLEOTIDE SEQUENCE [LARGE SCALE GENOMIC DNA]</scope>
    <source>
        <strain evidence="1 2">CECT 7745</strain>
    </source>
</reference>
<dbReference type="Proteomes" id="UP000193224">
    <property type="component" value="Unassembled WGS sequence"/>
</dbReference>
<dbReference type="OrthoDB" id="7356349at2"/>
<sequence>MLDFKLVSAPPLAGYDQSFEGVTLRAPADLAIVSLALPLGGEAAAEKSVKTAYGAALPGIGKSALSKDGSARLVRLSPDAAFVIFTHATPDAEPHVAKKIKGAAYTTDQTDVWTGLEIAGPRARTALERICPIDLHPDSFDVGDAARTTMEHLGTLIIRTDEDTFLLMSGSSSAKSFLHAVETSIQNTA</sequence>
<dbReference type="Gene3D" id="3.30.70.1520">
    <property type="entry name" value="Heterotetrameric sarcosine oxidase"/>
    <property type="match status" value="1"/>
</dbReference>
<dbReference type="AlphaFoldDB" id="A0A1X7BRU2"/>
<protein>
    <submittedName>
        <fullName evidence="1">Sarcosine oxidase, gamma subunit family</fullName>
    </submittedName>
</protein>
<name>A0A1X7BRU2_9RHOB</name>
<dbReference type="SUPFAM" id="SSF103025">
    <property type="entry name" value="Folate-binding domain"/>
    <property type="match status" value="1"/>
</dbReference>
<proteinExistence type="predicted"/>
<dbReference type="EMBL" id="FWXB01000007">
    <property type="protein sequence ID" value="SMC12323.1"/>
    <property type="molecule type" value="Genomic_DNA"/>
</dbReference>
<gene>
    <name evidence="1" type="ORF">ROA7745_02147</name>
</gene>
<dbReference type="Pfam" id="PF04268">
    <property type="entry name" value="SoxG"/>
    <property type="match status" value="1"/>
</dbReference>
<dbReference type="InterPro" id="IPR007375">
    <property type="entry name" value="SoxG"/>
</dbReference>
<keyword evidence="2" id="KW-1185">Reference proteome</keyword>
<dbReference type="Gene3D" id="3.30.1360.120">
    <property type="entry name" value="Probable tRNA modification gtpase trme, domain 1"/>
    <property type="match status" value="1"/>
</dbReference>